<organism evidence="7 8">
    <name type="scientific">Salipaludibacillus agaradhaerens</name>
    <name type="common">Bacillus agaradhaerens</name>
    <dbReference type="NCBI Taxonomy" id="76935"/>
    <lineage>
        <taxon>Bacteria</taxon>
        <taxon>Bacillati</taxon>
        <taxon>Bacillota</taxon>
        <taxon>Bacilli</taxon>
        <taxon>Bacillales</taxon>
        <taxon>Bacillaceae</taxon>
    </lineage>
</organism>
<feature type="transmembrane region" description="Helical" evidence="6">
    <location>
        <begin position="65"/>
        <end position="85"/>
    </location>
</feature>
<evidence type="ECO:0000256" key="3">
    <source>
        <dbReference type="ARBA" id="ARBA00022692"/>
    </source>
</evidence>
<evidence type="ECO:0000256" key="5">
    <source>
        <dbReference type="ARBA" id="ARBA00023136"/>
    </source>
</evidence>
<dbReference type="RefSeq" id="WP_257820312.1">
    <property type="nucleotide sequence ID" value="NZ_JABXYM010000001.1"/>
</dbReference>
<comment type="caution">
    <text evidence="7">The sequence shown here is derived from an EMBL/GenBank/DDBJ whole genome shotgun (WGS) entry which is preliminary data.</text>
</comment>
<dbReference type="PANTHER" id="PTHR21716">
    <property type="entry name" value="TRANSMEMBRANE PROTEIN"/>
    <property type="match status" value="1"/>
</dbReference>
<accession>A0A9Q4B021</accession>
<feature type="transmembrane region" description="Helical" evidence="6">
    <location>
        <begin position="254"/>
        <end position="279"/>
    </location>
</feature>
<dbReference type="InterPro" id="IPR014227">
    <property type="entry name" value="YtvI-like"/>
</dbReference>
<evidence type="ECO:0000256" key="4">
    <source>
        <dbReference type="ARBA" id="ARBA00022989"/>
    </source>
</evidence>
<feature type="transmembrane region" description="Helical" evidence="6">
    <location>
        <begin position="36"/>
        <end position="53"/>
    </location>
</feature>
<keyword evidence="4 6" id="KW-1133">Transmembrane helix</keyword>
<name>A0A9Q4B021_SALAG</name>
<feature type="transmembrane region" description="Helical" evidence="6">
    <location>
        <begin position="12"/>
        <end position="30"/>
    </location>
</feature>
<feature type="transmembrane region" description="Helical" evidence="6">
    <location>
        <begin position="226"/>
        <end position="248"/>
    </location>
</feature>
<dbReference type="Proteomes" id="UP001057753">
    <property type="component" value="Unassembled WGS sequence"/>
</dbReference>
<dbReference type="Pfam" id="PF01594">
    <property type="entry name" value="AI-2E_transport"/>
    <property type="match status" value="1"/>
</dbReference>
<gene>
    <name evidence="7" type="primary">ytvI</name>
    <name evidence="7" type="ORF">HXA33_03235</name>
</gene>
<sequence length="368" mass="42255">MSEKSFLLIKRIVILSSIILVVMATVAVAIMYFYPFLLAIIFSLIFLPFVNYLENYLRWKRAVATFIVIATFILLLMILMTVIIAEMVQGLSFLAKVLPSYIEELTKTIQQWINTHLFPFIADFSQFTSGLERESGMTFDQSIDQILNEGSMQIGNIIQAFLNQLKDFFIAFPHALTMILFSLLASFFITKDWPQLMIWINTHLPHHFTYVSGRIFKEWKAALGHYLMAQFILVLITAFIVFAGLIILKVNYAFTTALLIAVVDIFPYIGTGIVFIPWIIYSFLNANWYMTTGLSILYGVVVIQRQLSEPKILAHHMGMPTLVLLFTVFACYQVFGFAGILFGPFILIIIQTLKNARVLEEIKHYLFR</sequence>
<feature type="transmembrane region" description="Helical" evidence="6">
    <location>
        <begin position="286"/>
        <end position="303"/>
    </location>
</feature>
<comment type="similarity">
    <text evidence="2">Belongs to the autoinducer-2 exporter (AI-2E) (TC 2.A.86) family.</text>
</comment>
<dbReference type="GO" id="GO:0016020">
    <property type="term" value="C:membrane"/>
    <property type="evidence" value="ECO:0007669"/>
    <property type="project" value="UniProtKB-SubCell"/>
</dbReference>
<reference evidence="7" key="1">
    <citation type="submission" date="2020-06" db="EMBL/GenBank/DDBJ databases">
        <title>Insight into the genomes of haloalkaliphilic bacilli from Kenyan soda lakes.</title>
        <authorList>
            <person name="Mwirichia R."/>
            <person name="Villamizar G.C."/>
            <person name="Poehlein A."/>
            <person name="Mugweru J."/>
            <person name="Kipnyargis A."/>
            <person name="Kiplimo D."/>
            <person name="Orwa P."/>
            <person name="Daniel R."/>
        </authorList>
    </citation>
    <scope>NUCLEOTIDE SEQUENCE</scope>
    <source>
        <strain evidence="7">B1096_S55</strain>
    </source>
</reference>
<keyword evidence="5 6" id="KW-0472">Membrane</keyword>
<feature type="transmembrane region" description="Helical" evidence="6">
    <location>
        <begin position="323"/>
        <end position="350"/>
    </location>
</feature>
<evidence type="ECO:0000313" key="7">
    <source>
        <dbReference type="EMBL" id="MCR6095547.1"/>
    </source>
</evidence>
<dbReference type="PANTHER" id="PTHR21716:SF68">
    <property type="entry name" value="TRANSPORT PROTEIN YTVI-RELATED"/>
    <property type="match status" value="1"/>
</dbReference>
<protein>
    <submittedName>
        <fullName evidence="7">Sporulation integral membrane protein YtvI</fullName>
    </submittedName>
</protein>
<dbReference type="EMBL" id="JABXYM010000001">
    <property type="protein sequence ID" value="MCR6095547.1"/>
    <property type="molecule type" value="Genomic_DNA"/>
</dbReference>
<evidence type="ECO:0000313" key="8">
    <source>
        <dbReference type="Proteomes" id="UP001057753"/>
    </source>
</evidence>
<feature type="transmembrane region" description="Helical" evidence="6">
    <location>
        <begin position="168"/>
        <end position="189"/>
    </location>
</feature>
<keyword evidence="3 6" id="KW-0812">Transmembrane</keyword>
<proteinExistence type="inferred from homology"/>
<dbReference type="NCBIfam" id="TIGR02872">
    <property type="entry name" value="spore_ytvI"/>
    <property type="match status" value="1"/>
</dbReference>
<evidence type="ECO:0000256" key="6">
    <source>
        <dbReference type="SAM" id="Phobius"/>
    </source>
</evidence>
<dbReference type="AlphaFoldDB" id="A0A9Q4B021"/>
<evidence type="ECO:0000256" key="2">
    <source>
        <dbReference type="ARBA" id="ARBA00009773"/>
    </source>
</evidence>
<dbReference type="InterPro" id="IPR002549">
    <property type="entry name" value="AI-2E-like"/>
</dbReference>
<evidence type="ECO:0000256" key="1">
    <source>
        <dbReference type="ARBA" id="ARBA00004141"/>
    </source>
</evidence>
<comment type="subcellular location">
    <subcellularLocation>
        <location evidence="1">Membrane</location>
        <topology evidence="1">Multi-pass membrane protein</topology>
    </subcellularLocation>
</comment>
<keyword evidence="8" id="KW-1185">Reference proteome</keyword>
<dbReference type="GO" id="GO:0055085">
    <property type="term" value="P:transmembrane transport"/>
    <property type="evidence" value="ECO:0007669"/>
    <property type="project" value="TreeGrafter"/>
</dbReference>